<dbReference type="PROSITE" id="PS50088">
    <property type="entry name" value="ANK_REPEAT"/>
    <property type="match status" value="3"/>
</dbReference>
<dbReference type="AlphaFoldDB" id="A0AAD9D7E9"/>
<dbReference type="PROSITE" id="PS50297">
    <property type="entry name" value="ANK_REP_REGION"/>
    <property type="match status" value="3"/>
</dbReference>
<dbReference type="EMBL" id="JATAAI010000033">
    <property type="protein sequence ID" value="KAK1735645.1"/>
    <property type="molecule type" value="Genomic_DNA"/>
</dbReference>
<feature type="repeat" description="ANK" evidence="3">
    <location>
        <begin position="55"/>
        <end position="87"/>
    </location>
</feature>
<comment type="caution">
    <text evidence="4">The sequence shown here is derived from an EMBL/GenBank/DDBJ whole genome shotgun (WGS) entry which is preliminary data.</text>
</comment>
<keyword evidence="2 3" id="KW-0040">ANK repeat</keyword>
<keyword evidence="1" id="KW-0677">Repeat</keyword>
<evidence type="ECO:0000313" key="4">
    <source>
        <dbReference type="EMBL" id="KAK1735645.1"/>
    </source>
</evidence>
<protein>
    <submittedName>
        <fullName evidence="4">Ankyrin repeat domain-containing protein</fullName>
    </submittedName>
</protein>
<dbReference type="PANTHER" id="PTHR24198:SF165">
    <property type="entry name" value="ANKYRIN REPEAT-CONTAINING PROTEIN-RELATED"/>
    <property type="match status" value="1"/>
</dbReference>
<organism evidence="4 5">
    <name type="scientific">Skeletonema marinoi</name>
    <dbReference type="NCBI Taxonomy" id="267567"/>
    <lineage>
        <taxon>Eukaryota</taxon>
        <taxon>Sar</taxon>
        <taxon>Stramenopiles</taxon>
        <taxon>Ochrophyta</taxon>
        <taxon>Bacillariophyta</taxon>
        <taxon>Coscinodiscophyceae</taxon>
        <taxon>Thalassiosirophycidae</taxon>
        <taxon>Thalassiosirales</taxon>
        <taxon>Skeletonemataceae</taxon>
        <taxon>Skeletonema</taxon>
        <taxon>Skeletonema marinoi-dohrnii complex</taxon>
    </lineage>
</organism>
<gene>
    <name evidence="4" type="ORF">QTG54_013808</name>
</gene>
<dbReference type="SMART" id="SM00248">
    <property type="entry name" value="ANK"/>
    <property type="match status" value="7"/>
</dbReference>
<accession>A0AAD9D7E9</accession>
<sequence>MGQIFSSSSGPSAESLLAASMAGDIDQVKSLLGQLIADSDNQSSLASCINRTDPSGNAAIHGAVFGGHMEVLEFLCSCGADLLLKNSLGCSPLWIAAGYDKINCLEFLAAQLHAAGKWEEALMDTNTSGDTAFLAASSKGNIAACKSLLSLVESYFAKDDASDADESSWELKRKTIRAANNGGDTPLKVAVGAGHVDLVSFLLQVDDEICEKIENNDSQSTCIHTKNNAGLTPLIVACERNNVDIVKILMEEHGAGAGADVRTCDAKARSPLAVASFCGCKDVVEYLISNPTSAALINEVDVNGCTPLWLAARTGDLAMVKLLIDAGADAAIKNNEGLSPEEVAVKFKKEKVEQYFADK</sequence>
<name>A0AAD9D7E9_9STRA</name>
<dbReference type="InterPro" id="IPR002110">
    <property type="entry name" value="Ankyrin_rpt"/>
</dbReference>
<dbReference type="InterPro" id="IPR036770">
    <property type="entry name" value="Ankyrin_rpt-contain_sf"/>
</dbReference>
<feature type="repeat" description="ANK" evidence="3">
    <location>
        <begin position="303"/>
        <end position="335"/>
    </location>
</feature>
<dbReference type="PANTHER" id="PTHR24198">
    <property type="entry name" value="ANKYRIN REPEAT AND PROTEIN KINASE DOMAIN-CONTAINING PROTEIN"/>
    <property type="match status" value="1"/>
</dbReference>
<dbReference type="Proteomes" id="UP001224775">
    <property type="component" value="Unassembled WGS sequence"/>
</dbReference>
<evidence type="ECO:0000256" key="2">
    <source>
        <dbReference type="ARBA" id="ARBA00023043"/>
    </source>
</evidence>
<dbReference type="Gene3D" id="1.25.40.20">
    <property type="entry name" value="Ankyrin repeat-containing domain"/>
    <property type="match status" value="3"/>
</dbReference>
<dbReference type="Pfam" id="PF12796">
    <property type="entry name" value="Ank_2"/>
    <property type="match status" value="2"/>
</dbReference>
<dbReference type="Pfam" id="PF00023">
    <property type="entry name" value="Ank"/>
    <property type="match status" value="2"/>
</dbReference>
<evidence type="ECO:0000256" key="3">
    <source>
        <dbReference type="PROSITE-ProRule" id="PRU00023"/>
    </source>
</evidence>
<dbReference type="PRINTS" id="PR01415">
    <property type="entry name" value="ANKYRIN"/>
</dbReference>
<proteinExistence type="predicted"/>
<feature type="repeat" description="ANK" evidence="3">
    <location>
        <begin position="182"/>
        <end position="204"/>
    </location>
</feature>
<evidence type="ECO:0000313" key="5">
    <source>
        <dbReference type="Proteomes" id="UP001224775"/>
    </source>
</evidence>
<reference evidence="4" key="1">
    <citation type="submission" date="2023-06" db="EMBL/GenBank/DDBJ databases">
        <title>Survivors Of The Sea: Transcriptome response of Skeletonema marinoi to long-term dormancy.</title>
        <authorList>
            <person name="Pinder M.I.M."/>
            <person name="Kourtchenko O."/>
            <person name="Robertson E.K."/>
            <person name="Larsson T."/>
            <person name="Maumus F."/>
            <person name="Osuna-Cruz C.M."/>
            <person name="Vancaester E."/>
            <person name="Stenow R."/>
            <person name="Vandepoele K."/>
            <person name="Ploug H."/>
            <person name="Bruchert V."/>
            <person name="Godhe A."/>
            <person name="Topel M."/>
        </authorList>
    </citation>
    <scope>NUCLEOTIDE SEQUENCE</scope>
    <source>
        <strain evidence="4">R05AC</strain>
    </source>
</reference>
<evidence type="ECO:0000256" key="1">
    <source>
        <dbReference type="ARBA" id="ARBA00022737"/>
    </source>
</evidence>
<keyword evidence="5" id="KW-1185">Reference proteome</keyword>
<dbReference type="SUPFAM" id="SSF48403">
    <property type="entry name" value="Ankyrin repeat"/>
    <property type="match status" value="1"/>
</dbReference>